<name>A0AA37T015_9ALTE</name>
<dbReference type="GO" id="GO:0043565">
    <property type="term" value="F:sequence-specific DNA binding"/>
    <property type="evidence" value="ECO:0007669"/>
    <property type="project" value="InterPro"/>
</dbReference>
<dbReference type="RefSeq" id="WP_284219407.1">
    <property type="nucleotide sequence ID" value="NZ_BSOT01000019.1"/>
</dbReference>
<feature type="domain" description="HTH araC/xylS-type" evidence="4">
    <location>
        <begin position="77"/>
        <end position="175"/>
    </location>
</feature>
<evidence type="ECO:0000256" key="2">
    <source>
        <dbReference type="ARBA" id="ARBA00023125"/>
    </source>
</evidence>
<protein>
    <recommendedName>
        <fullName evidence="4">HTH araC/xylS-type domain-containing protein</fullName>
    </recommendedName>
</protein>
<keyword evidence="6" id="KW-1185">Reference proteome</keyword>
<dbReference type="Pfam" id="PF12833">
    <property type="entry name" value="HTH_18"/>
    <property type="match status" value="1"/>
</dbReference>
<reference evidence="5" key="2">
    <citation type="submission" date="2023-01" db="EMBL/GenBank/DDBJ databases">
        <title>Draft genome sequence of Agaribacter marinus strain NBRC 110023.</title>
        <authorList>
            <person name="Sun Q."/>
            <person name="Mori K."/>
        </authorList>
    </citation>
    <scope>NUCLEOTIDE SEQUENCE</scope>
    <source>
        <strain evidence="5">NBRC 110023</strain>
    </source>
</reference>
<dbReference type="PRINTS" id="PR00032">
    <property type="entry name" value="HTHARAC"/>
</dbReference>
<evidence type="ECO:0000259" key="4">
    <source>
        <dbReference type="PROSITE" id="PS01124"/>
    </source>
</evidence>
<dbReference type="GO" id="GO:0003700">
    <property type="term" value="F:DNA-binding transcription factor activity"/>
    <property type="evidence" value="ECO:0007669"/>
    <property type="project" value="InterPro"/>
</dbReference>
<dbReference type="PANTHER" id="PTHR43280:SF28">
    <property type="entry name" value="HTH-TYPE TRANSCRIPTIONAL ACTIVATOR RHAS"/>
    <property type="match status" value="1"/>
</dbReference>
<dbReference type="SUPFAM" id="SSF52317">
    <property type="entry name" value="Class I glutamine amidotransferase-like"/>
    <property type="match status" value="1"/>
</dbReference>
<sequence>MILDINTELLIADNDQIITAGGVTADQDLSMHIISRFCGHEVAIQTARCTLIDRTTQQQKPYRTFAVNKNHGDDTILSCQNYIDKYLNKDLSIQTLSKQSSMSERTFVRRFKAATGHSLISYIQQLRIAKSKYILERSNTSFDEIAHDLGYENVSFFRRLFKKNVGITPKEYKRMFYKKINAERK</sequence>
<comment type="caution">
    <text evidence="5">The sequence shown here is derived from an EMBL/GenBank/DDBJ whole genome shotgun (WGS) entry which is preliminary data.</text>
</comment>
<dbReference type="InterPro" id="IPR018062">
    <property type="entry name" value="HTH_AraC-typ_CS"/>
</dbReference>
<evidence type="ECO:0000256" key="3">
    <source>
        <dbReference type="ARBA" id="ARBA00023163"/>
    </source>
</evidence>
<gene>
    <name evidence="5" type="ORF">GCM10007852_38960</name>
</gene>
<dbReference type="InterPro" id="IPR018060">
    <property type="entry name" value="HTH_AraC"/>
</dbReference>
<dbReference type="PANTHER" id="PTHR43280">
    <property type="entry name" value="ARAC-FAMILY TRANSCRIPTIONAL REGULATOR"/>
    <property type="match status" value="1"/>
</dbReference>
<dbReference type="InterPro" id="IPR020449">
    <property type="entry name" value="Tscrpt_reg_AraC-type_HTH"/>
</dbReference>
<dbReference type="Proteomes" id="UP001156601">
    <property type="component" value="Unassembled WGS sequence"/>
</dbReference>
<dbReference type="AlphaFoldDB" id="A0AA37T015"/>
<evidence type="ECO:0000313" key="6">
    <source>
        <dbReference type="Proteomes" id="UP001156601"/>
    </source>
</evidence>
<dbReference type="InterPro" id="IPR009057">
    <property type="entry name" value="Homeodomain-like_sf"/>
</dbReference>
<dbReference type="InterPro" id="IPR029062">
    <property type="entry name" value="Class_I_gatase-like"/>
</dbReference>
<evidence type="ECO:0000256" key="1">
    <source>
        <dbReference type="ARBA" id="ARBA00023015"/>
    </source>
</evidence>
<keyword evidence="2" id="KW-0238">DNA-binding</keyword>
<dbReference type="SMART" id="SM00342">
    <property type="entry name" value="HTH_ARAC"/>
    <property type="match status" value="1"/>
</dbReference>
<dbReference type="SUPFAM" id="SSF46689">
    <property type="entry name" value="Homeodomain-like"/>
    <property type="match status" value="2"/>
</dbReference>
<accession>A0AA37T015</accession>
<organism evidence="5 6">
    <name type="scientific">Agaribacter marinus</name>
    <dbReference type="NCBI Taxonomy" id="1431249"/>
    <lineage>
        <taxon>Bacteria</taxon>
        <taxon>Pseudomonadati</taxon>
        <taxon>Pseudomonadota</taxon>
        <taxon>Gammaproteobacteria</taxon>
        <taxon>Alteromonadales</taxon>
        <taxon>Alteromonadaceae</taxon>
        <taxon>Agaribacter</taxon>
    </lineage>
</organism>
<reference evidence="5" key="1">
    <citation type="journal article" date="2014" name="Int. J. Syst. Evol. Microbiol.">
        <title>Complete genome sequence of Corynebacterium casei LMG S-19264T (=DSM 44701T), isolated from a smear-ripened cheese.</title>
        <authorList>
            <consortium name="US DOE Joint Genome Institute (JGI-PGF)"/>
            <person name="Walter F."/>
            <person name="Albersmeier A."/>
            <person name="Kalinowski J."/>
            <person name="Ruckert C."/>
        </authorList>
    </citation>
    <scope>NUCLEOTIDE SEQUENCE</scope>
    <source>
        <strain evidence="5">NBRC 110023</strain>
    </source>
</reference>
<dbReference type="Gene3D" id="1.10.10.60">
    <property type="entry name" value="Homeodomain-like"/>
    <property type="match status" value="2"/>
</dbReference>
<keyword evidence="3" id="KW-0804">Transcription</keyword>
<dbReference type="Gene3D" id="3.40.50.880">
    <property type="match status" value="1"/>
</dbReference>
<dbReference type="PROSITE" id="PS01124">
    <property type="entry name" value="HTH_ARAC_FAMILY_2"/>
    <property type="match status" value="1"/>
</dbReference>
<dbReference type="EMBL" id="BSOT01000019">
    <property type="protein sequence ID" value="GLR72988.1"/>
    <property type="molecule type" value="Genomic_DNA"/>
</dbReference>
<evidence type="ECO:0000313" key="5">
    <source>
        <dbReference type="EMBL" id="GLR72988.1"/>
    </source>
</evidence>
<keyword evidence="1" id="KW-0805">Transcription regulation</keyword>
<proteinExistence type="predicted"/>
<dbReference type="PROSITE" id="PS00041">
    <property type="entry name" value="HTH_ARAC_FAMILY_1"/>
    <property type="match status" value="1"/>
</dbReference>